<proteinExistence type="predicted"/>
<gene>
    <name evidence="2" type="ORF">ABIF63_002539</name>
</gene>
<keyword evidence="1" id="KW-0812">Transmembrane</keyword>
<keyword evidence="3" id="KW-1185">Reference proteome</keyword>
<evidence type="ECO:0000256" key="1">
    <source>
        <dbReference type="SAM" id="Phobius"/>
    </source>
</evidence>
<sequence length="130" mass="14757">MVPLFQDYSFSNQSQAVQPIDFHYRLSDQGRIVLGQLSSQETVEFELLSRRHREGLMDLPSELRLLELYVKYIGSGAEAALAPSEPAWRVSEPLQRQRPPRARTARPRNYILSMIVIASVSFTLIALLVG</sequence>
<accession>A0ABV2RNB6</accession>
<dbReference type="EMBL" id="JBEPTQ010000002">
    <property type="protein sequence ID" value="MET4718433.1"/>
    <property type="molecule type" value="Genomic_DNA"/>
</dbReference>
<evidence type="ECO:0000313" key="3">
    <source>
        <dbReference type="Proteomes" id="UP001549291"/>
    </source>
</evidence>
<evidence type="ECO:0000313" key="2">
    <source>
        <dbReference type="EMBL" id="MET4718433.1"/>
    </source>
</evidence>
<keyword evidence="1" id="KW-0472">Membrane</keyword>
<comment type="caution">
    <text evidence="2">The sequence shown here is derived from an EMBL/GenBank/DDBJ whole genome shotgun (WGS) entry which is preliminary data.</text>
</comment>
<organism evidence="2 3">
    <name type="scientific">Bradyrhizobium japonicum</name>
    <dbReference type="NCBI Taxonomy" id="375"/>
    <lineage>
        <taxon>Bacteria</taxon>
        <taxon>Pseudomonadati</taxon>
        <taxon>Pseudomonadota</taxon>
        <taxon>Alphaproteobacteria</taxon>
        <taxon>Hyphomicrobiales</taxon>
        <taxon>Nitrobacteraceae</taxon>
        <taxon>Bradyrhizobium</taxon>
    </lineage>
</organism>
<protein>
    <submittedName>
        <fullName evidence="2">Uncharacterized protein</fullName>
    </submittedName>
</protein>
<keyword evidence="1" id="KW-1133">Transmembrane helix</keyword>
<feature type="transmembrane region" description="Helical" evidence="1">
    <location>
        <begin position="110"/>
        <end position="129"/>
    </location>
</feature>
<name>A0ABV2RNB6_BRAJP</name>
<reference evidence="2 3" key="1">
    <citation type="submission" date="2024-06" db="EMBL/GenBank/DDBJ databases">
        <title>Genomic Encyclopedia of Type Strains, Phase V (KMG-V): Genome sequencing to study the core and pangenomes of soil and plant-associated prokaryotes.</title>
        <authorList>
            <person name="Whitman W."/>
        </authorList>
    </citation>
    <scope>NUCLEOTIDE SEQUENCE [LARGE SCALE GENOMIC DNA]</scope>
    <source>
        <strain evidence="2 3">USDA 160</strain>
    </source>
</reference>
<dbReference type="Proteomes" id="UP001549291">
    <property type="component" value="Unassembled WGS sequence"/>
</dbReference>